<reference evidence="3 4" key="1">
    <citation type="submission" date="2018-05" db="EMBL/GenBank/DDBJ databases">
        <title>The Hungate 1000. A catalogue of reference genomes from the rumen microbiome.</title>
        <authorList>
            <person name="Kelly W."/>
        </authorList>
    </citation>
    <scope>NUCLEOTIDE SEQUENCE [LARGE SCALE GENOMIC DNA]</scope>
    <source>
        <strain evidence="3 4">SAb67</strain>
    </source>
</reference>
<dbReference type="EMBL" id="QGDI01000018">
    <property type="protein sequence ID" value="PWJ09869.1"/>
    <property type="molecule type" value="Genomic_DNA"/>
</dbReference>
<dbReference type="CDD" id="cd16935">
    <property type="entry name" value="HATPase_AgrC-ComD-like"/>
    <property type="match status" value="1"/>
</dbReference>
<dbReference type="AlphaFoldDB" id="A0A315XT18"/>
<accession>A0A315XT18</accession>
<proteinExistence type="predicted"/>
<evidence type="ECO:0000313" key="3">
    <source>
        <dbReference type="EMBL" id="PWJ09869.1"/>
    </source>
</evidence>
<gene>
    <name evidence="3" type="ORF">IE37_03303</name>
</gene>
<organism evidence="3 4">
    <name type="scientific">Ruminococcus flavefaciens</name>
    <dbReference type="NCBI Taxonomy" id="1265"/>
    <lineage>
        <taxon>Bacteria</taxon>
        <taxon>Bacillati</taxon>
        <taxon>Bacillota</taxon>
        <taxon>Clostridia</taxon>
        <taxon>Eubacteriales</taxon>
        <taxon>Oscillospiraceae</taxon>
        <taxon>Ruminococcus</taxon>
    </lineage>
</organism>
<protein>
    <submittedName>
        <fullName evidence="3">GHKL domain-containing protein</fullName>
    </submittedName>
</protein>
<feature type="transmembrane region" description="Helical" evidence="1">
    <location>
        <begin position="61"/>
        <end position="78"/>
    </location>
</feature>
<dbReference type="PANTHER" id="PTHR40448">
    <property type="entry name" value="TWO-COMPONENT SENSOR HISTIDINE KINASE"/>
    <property type="match status" value="1"/>
</dbReference>
<dbReference type="Gene3D" id="1.10.287.130">
    <property type="match status" value="1"/>
</dbReference>
<feature type="transmembrane region" description="Helical" evidence="1">
    <location>
        <begin position="37"/>
        <end position="55"/>
    </location>
</feature>
<dbReference type="GO" id="GO:0042802">
    <property type="term" value="F:identical protein binding"/>
    <property type="evidence" value="ECO:0007669"/>
    <property type="project" value="TreeGrafter"/>
</dbReference>
<evidence type="ECO:0000259" key="2">
    <source>
        <dbReference type="Pfam" id="PF14501"/>
    </source>
</evidence>
<evidence type="ECO:0000313" key="4">
    <source>
        <dbReference type="Proteomes" id="UP000245720"/>
    </source>
</evidence>
<evidence type="ECO:0000256" key="1">
    <source>
        <dbReference type="SAM" id="Phobius"/>
    </source>
</evidence>
<keyword evidence="1" id="KW-0812">Transmembrane</keyword>
<feature type="transmembrane region" description="Helical" evidence="1">
    <location>
        <begin position="123"/>
        <end position="143"/>
    </location>
</feature>
<sequence length="430" mass="49335">MNISTYNITYIISNLFTVYIVKLFMDKYLGVIPERKTKSYIAYSVFFIITTSFYFLFDIPFLMLITNIICFIGISIFYKGDYKRRCVASLYIYIILLIVEILVTALTFTPYMSIFDKYGYSNVLGLFIDKILQFFVVLVLLSINAKKKSTYDTALPFKMSLPSFLIPLSTIIVEMIVVSTPNISQIKVVLSVITLFMINFISFVLYNSILEAYQDKLRNAILDQERDYYHKQCLLMQKAVDDSNAFRHDFNNHMTMINELISKNETSTVTKYIGELIEDSQKHRNIYSSTGNIPIDSVINYKLNSITDGDVDIIVDVSVPTELSVEIMDISTILTNIIDNAIYALEKINKNKRISIKIKYSKGMLVICVSNTYDGIVLYENGVIVSTKKNKSEHGKGLENIRRTAEKYNGLLKLSHNENVFTSEVLLYLP</sequence>
<dbReference type="Pfam" id="PF14501">
    <property type="entry name" value="HATPase_c_5"/>
    <property type="match status" value="1"/>
</dbReference>
<feature type="transmembrane region" description="Helical" evidence="1">
    <location>
        <begin position="164"/>
        <end position="183"/>
    </location>
</feature>
<feature type="transmembrane region" description="Helical" evidence="1">
    <location>
        <begin position="189"/>
        <end position="209"/>
    </location>
</feature>
<comment type="caution">
    <text evidence="3">The sequence shown here is derived from an EMBL/GenBank/DDBJ whole genome shotgun (WGS) entry which is preliminary data.</text>
</comment>
<dbReference type="InterPro" id="IPR036890">
    <property type="entry name" value="HATPase_C_sf"/>
</dbReference>
<dbReference type="PANTHER" id="PTHR40448:SF1">
    <property type="entry name" value="TWO-COMPONENT SENSOR HISTIDINE KINASE"/>
    <property type="match status" value="1"/>
</dbReference>
<feature type="domain" description="Sensor histidine kinase NatK-like C-terminal" evidence="2">
    <location>
        <begin position="326"/>
        <end position="427"/>
    </location>
</feature>
<dbReference type="SUPFAM" id="SSF55874">
    <property type="entry name" value="ATPase domain of HSP90 chaperone/DNA topoisomerase II/histidine kinase"/>
    <property type="match status" value="1"/>
</dbReference>
<dbReference type="Gene3D" id="3.30.565.10">
    <property type="entry name" value="Histidine kinase-like ATPase, C-terminal domain"/>
    <property type="match status" value="1"/>
</dbReference>
<keyword evidence="1" id="KW-0472">Membrane</keyword>
<feature type="transmembrane region" description="Helical" evidence="1">
    <location>
        <begin position="90"/>
        <end position="111"/>
    </location>
</feature>
<dbReference type="Proteomes" id="UP000245720">
    <property type="component" value="Unassembled WGS sequence"/>
</dbReference>
<feature type="transmembrane region" description="Helical" evidence="1">
    <location>
        <begin position="6"/>
        <end position="25"/>
    </location>
</feature>
<name>A0A315XT18_RUMFL</name>
<dbReference type="InterPro" id="IPR032834">
    <property type="entry name" value="NatK-like_C"/>
</dbReference>
<keyword evidence="1" id="KW-1133">Transmembrane helix</keyword>
<dbReference type="RefSeq" id="WP_181380355.1">
    <property type="nucleotide sequence ID" value="NZ_QGDI01000018.1"/>
</dbReference>